<evidence type="ECO:0000256" key="1">
    <source>
        <dbReference type="ARBA" id="ARBA00022485"/>
    </source>
</evidence>
<accession>A0AAU9D8T9</accession>
<dbReference type="PROSITE" id="PS51379">
    <property type="entry name" value="4FE4S_FER_2"/>
    <property type="match status" value="2"/>
</dbReference>
<keyword evidence="2" id="KW-0479">Metal-binding</keyword>
<evidence type="ECO:0000259" key="5">
    <source>
        <dbReference type="PROSITE" id="PS51379"/>
    </source>
</evidence>
<evidence type="ECO:0000256" key="4">
    <source>
        <dbReference type="ARBA" id="ARBA00023014"/>
    </source>
</evidence>
<gene>
    <name evidence="6" type="ORF">HLVA_05700</name>
</gene>
<name>A0AAU9D8T9_9FUSO</name>
<proteinExistence type="predicted"/>
<dbReference type="Pfam" id="PF13237">
    <property type="entry name" value="Fer4_10"/>
    <property type="match status" value="1"/>
</dbReference>
<dbReference type="Gene3D" id="3.30.70.20">
    <property type="match status" value="1"/>
</dbReference>
<dbReference type="InterPro" id="IPR007160">
    <property type="entry name" value="DUF362"/>
</dbReference>
<keyword evidence="3" id="KW-0408">Iron</keyword>
<dbReference type="InterPro" id="IPR017896">
    <property type="entry name" value="4Fe4S_Fe-S-bd"/>
</dbReference>
<protein>
    <submittedName>
        <fullName evidence="6">(4Fe-4S)-binding protein</fullName>
    </submittedName>
</protein>
<keyword evidence="1" id="KW-0004">4Fe-4S</keyword>
<evidence type="ECO:0000313" key="7">
    <source>
        <dbReference type="Proteomes" id="UP001321582"/>
    </source>
</evidence>
<dbReference type="Proteomes" id="UP001321582">
    <property type="component" value="Chromosome"/>
</dbReference>
<dbReference type="PROSITE" id="PS00198">
    <property type="entry name" value="4FE4S_FER_1"/>
    <property type="match status" value="1"/>
</dbReference>
<keyword evidence="4" id="KW-0411">Iron-sulfur</keyword>
<evidence type="ECO:0000256" key="3">
    <source>
        <dbReference type="ARBA" id="ARBA00023004"/>
    </source>
</evidence>
<dbReference type="InterPro" id="IPR017900">
    <property type="entry name" value="4Fe4S_Fe_S_CS"/>
</dbReference>
<feature type="domain" description="4Fe-4S ferredoxin-type" evidence="5">
    <location>
        <begin position="308"/>
        <end position="339"/>
    </location>
</feature>
<evidence type="ECO:0000256" key="2">
    <source>
        <dbReference type="ARBA" id="ARBA00022723"/>
    </source>
</evidence>
<dbReference type="InterPro" id="IPR050157">
    <property type="entry name" value="PSI_iron-sulfur_center"/>
</dbReference>
<dbReference type="RefSeq" id="WP_307904938.1">
    <property type="nucleotide sequence ID" value="NZ_AP027059.1"/>
</dbReference>
<dbReference type="SUPFAM" id="SSF54862">
    <property type="entry name" value="4Fe-4S ferredoxins"/>
    <property type="match status" value="1"/>
</dbReference>
<feature type="domain" description="4Fe-4S ferredoxin-type" evidence="5">
    <location>
        <begin position="340"/>
        <end position="368"/>
    </location>
</feature>
<evidence type="ECO:0000313" key="6">
    <source>
        <dbReference type="EMBL" id="BDU50001.1"/>
    </source>
</evidence>
<dbReference type="EMBL" id="AP027059">
    <property type="protein sequence ID" value="BDU50001.1"/>
    <property type="molecule type" value="Genomic_DNA"/>
</dbReference>
<sequence>MSKVALMKCDDYKFDNLYKVIKEGLELTGGIKFVKDKKVLLKPNLLSPEKPEKAVTTHPEVVRAVIRILHEAGAKVYVGDSPGTGTQEIIYNVTGMKKVIEEEGAEFADFKNKVEVLVDGKVVKKFIFAKAVKDVDYIFSLPKLKTHAMTYYTGVIKNLFGTVPGILKPKFHYTFSEKDKFSEMLIDLNIALKPIYGIMDAVVGMEGNGPRNGDPKKIGAILISKDFIALDATACRLVNISPYDVMPIVKGFERGLGEIDKDKIEILGEKIEKLEVKDFKKVKKELKVGMLIPVPNFINKFIKNILVPKPYFDEKKCILCGECVKVCPPTPKALKIEDGKVKINRERCIRCFCCQEMCPVNAIEPRRITGNKNTFK</sequence>
<dbReference type="PANTHER" id="PTHR24960">
    <property type="entry name" value="PHOTOSYSTEM I IRON-SULFUR CENTER-RELATED"/>
    <property type="match status" value="1"/>
</dbReference>
<dbReference type="GO" id="GO:0051539">
    <property type="term" value="F:4 iron, 4 sulfur cluster binding"/>
    <property type="evidence" value="ECO:0007669"/>
    <property type="project" value="UniProtKB-KW"/>
</dbReference>
<dbReference type="AlphaFoldDB" id="A0AAU9D8T9"/>
<keyword evidence="7" id="KW-1185">Reference proteome</keyword>
<dbReference type="GO" id="GO:0046872">
    <property type="term" value="F:metal ion binding"/>
    <property type="evidence" value="ECO:0007669"/>
    <property type="project" value="UniProtKB-KW"/>
</dbReference>
<dbReference type="Pfam" id="PF04015">
    <property type="entry name" value="DUF362"/>
    <property type="match status" value="1"/>
</dbReference>
<dbReference type="KEGG" id="haby:HLVA_05700"/>
<reference evidence="6 7" key="1">
    <citation type="submission" date="2022-11" db="EMBL/GenBank/DDBJ databases">
        <title>Haliovirga abyssi gen. nov., sp. nov., a mesophilic fermentative bacterium isolated from the Iheya North hydrothermal field and the proposal of Haliovirgaceae fam. nov.</title>
        <authorList>
            <person name="Miyazaki U."/>
            <person name="Tame A."/>
            <person name="Miyazaki J."/>
            <person name="Takai K."/>
            <person name="Sawayama S."/>
            <person name="Kitajima M."/>
            <person name="Okamoto A."/>
            <person name="Nakagawa S."/>
        </authorList>
    </citation>
    <scope>NUCLEOTIDE SEQUENCE [LARGE SCALE GENOMIC DNA]</scope>
    <source>
        <strain evidence="6 7">IC12</strain>
    </source>
</reference>
<organism evidence="6 7">
    <name type="scientific">Haliovirga abyssi</name>
    <dbReference type="NCBI Taxonomy" id="2996794"/>
    <lineage>
        <taxon>Bacteria</taxon>
        <taxon>Fusobacteriati</taxon>
        <taxon>Fusobacteriota</taxon>
        <taxon>Fusobacteriia</taxon>
        <taxon>Fusobacteriales</taxon>
        <taxon>Haliovirgaceae</taxon>
        <taxon>Haliovirga</taxon>
    </lineage>
</organism>